<keyword evidence="1" id="KW-0805">Transcription regulation</keyword>
<keyword evidence="2" id="KW-0238">DNA-binding</keyword>
<dbReference type="AlphaFoldDB" id="A0A1G7U2S0"/>
<dbReference type="Pfam" id="PF00196">
    <property type="entry name" value="GerE"/>
    <property type="match status" value="1"/>
</dbReference>
<organism evidence="5 6">
    <name type="scientific">Paraburkholderia phenazinium</name>
    <dbReference type="NCBI Taxonomy" id="60549"/>
    <lineage>
        <taxon>Bacteria</taxon>
        <taxon>Pseudomonadati</taxon>
        <taxon>Pseudomonadota</taxon>
        <taxon>Betaproteobacteria</taxon>
        <taxon>Burkholderiales</taxon>
        <taxon>Burkholderiaceae</taxon>
        <taxon>Paraburkholderia</taxon>
    </lineage>
</organism>
<dbReference type="PRINTS" id="PR00038">
    <property type="entry name" value="HTHLUXR"/>
</dbReference>
<name>A0A1G7U2S0_9BURK</name>
<dbReference type="Proteomes" id="UP000199706">
    <property type="component" value="Unassembled WGS sequence"/>
</dbReference>
<reference evidence="5 6" key="1">
    <citation type="submission" date="2016-10" db="EMBL/GenBank/DDBJ databases">
        <authorList>
            <person name="de Groot N.N."/>
        </authorList>
    </citation>
    <scope>NUCLEOTIDE SEQUENCE [LARGE SCALE GENOMIC DNA]</scope>
    <source>
        <strain evidence="5 6">LMG 2247</strain>
    </source>
</reference>
<proteinExistence type="predicted"/>
<dbReference type="InterPro" id="IPR016032">
    <property type="entry name" value="Sig_transdc_resp-reg_C-effctor"/>
</dbReference>
<dbReference type="SUPFAM" id="SSF46894">
    <property type="entry name" value="C-terminal effector domain of the bipartite response regulators"/>
    <property type="match status" value="1"/>
</dbReference>
<evidence type="ECO:0000256" key="1">
    <source>
        <dbReference type="ARBA" id="ARBA00023015"/>
    </source>
</evidence>
<dbReference type="GO" id="GO:0003677">
    <property type="term" value="F:DNA binding"/>
    <property type="evidence" value="ECO:0007669"/>
    <property type="project" value="UniProtKB-KW"/>
</dbReference>
<keyword evidence="3" id="KW-0804">Transcription</keyword>
<dbReference type="PROSITE" id="PS50043">
    <property type="entry name" value="HTH_LUXR_2"/>
    <property type="match status" value="1"/>
</dbReference>
<dbReference type="EMBL" id="FNCJ01000003">
    <property type="protein sequence ID" value="SDG41684.1"/>
    <property type="molecule type" value="Genomic_DNA"/>
</dbReference>
<dbReference type="InterPro" id="IPR036388">
    <property type="entry name" value="WH-like_DNA-bd_sf"/>
</dbReference>
<dbReference type="PANTHER" id="PTHR44688:SF16">
    <property type="entry name" value="DNA-BINDING TRANSCRIPTIONAL ACTIVATOR DEVR_DOSR"/>
    <property type="match status" value="1"/>
</dbReference>
<evidence type="ECO:0000313" key="6">
    <source>
        <dbReference type="Proteomes" id="UP000199706"/>
    </source>
</evidence>
<evidence type="ECO:0000256" key="3">
    <source>
        <dbReference type="ARBA" id="ARBA00023163"/>
    </source>
</evidence>
<evidence type="ECO:0000313" key="5">
    <source>
        <dbReference type="EMBL" id="SDG41684.1"/>
    </source>
</evidence>
<feature type="domain" description="HTH luxR-type" evidence="4">
    <location>
        <begin position="195"/>
        <end position="260"/>
    </location>
</feature>
<dbReference type="InterPro" id="IPR000792">
    <property type="entry name" value="Tscrpt_reg_LuxR_C"/>
</dbReference>
<dbReference type="GO" id="GO:0006355">
    <property type="term" value="P:regulation of DNA-templated transcription"/>
    <property type="evidence" value="ECO:0007669"/>
    <property type="project" value="InterPro"/>
</dbReference>
<accession>A0A1G7U2S0</accession>
<evidence type="ECO:0000259" key="4">
    <source>
        <dbReference type="PROSITE" id="PS50043"/>
    </source>
</evidence>
<dbReference type="CDD" id="cd06170">
    <property type="entry name" value="LuxR_C_like"/>
    <property type="match status" value="1"/>
</dbReference>
<dbReference type="PANTHER" id="PTHR44688">
    <property type="entry name" value="DNA-BINDING TRANSCRIPTIONAL ACTIVATOR DEVR_DOSR"/>
    <property type="match status" value="1"/>
</dbReference>
<dbReference type="Gene3D" id="1.10.10.10">
    <property type="entry name" value="Winged helix-like DNA-binding domain superfamily/Winged helix DNA-binding domain"/>
    <property type="match status" value="1"/>
</dbReference>
<protein>
    <submittedName>
        <fullName evidence="5">Regulatory protein, luxR family</fullName>
    </submittedName>
</protein>
<sequence>MSLANPSLTAAQDVAAICKDLFRKTEINCFSYSRVYKDGSRAELWSDADALEHTFCKKKYIVGAYTPDFYGANERYAILESKIESFQIALRQRYAAQLADQRVIFDHASPFKIINKCDEYCEYFIFYSPASRRSAASFYINNLDIFENFLTFFRIVAVDLISVASSNRLIRAPAEVGRTALGGAGFLAADSWSLPRAGTYPLTGRQLEIAQYVIAGQTSREIAHRLGLSARTVETHIDNMRSRLGCVNKTELVVRFSHLGMIQGSVRRESGA</sequence>
<dbReference type="PROSITE" id="PS00622">
    <property type="entry name" value="HTH_LUXR_1"/>
    <property type="match status" value="1"/>
</dbReference>
<gene>
    <name evidence="5" type="ORF">SAMN05216466_103268</name>
</gene>
<dbReference type="SMART" id="SM00421">
    <property type="entry name" value="HTH_LUXR"/>
    <property type="match status" value="1"/>
</dbReference>
<evidence type="ECO:0000256" key="2">
    <source>
        <dbReference type="ARBA" id="ARBA00023125"/>
    </source>
</evidence>